<dbReference type="PANTHER" id="PTHR30272">
    <property type="entry name" value="3-HYDROXYACYL-[ACYL-CARRIER-PROTEIN] DEHYDRATASE"/>
    <property type="match status" value="1"/>
</dbReference>
<dbReference type="InterPro" id="IPR013114">
    <property type="entry name" value="FabA_FabZ"/>
</dbReference>
<keyword evidence="7 9" id="KW-0456">Lyase</keyword>
<protein>
    <recommendedName>
        <fullName evidence="9">3-hydroxyacyl-[acyl-carrier-protein] dehydratase FabZ</fullName>
        <ecNumber evidence="9">4.2.1.59</ecNumber>
    </recommendedName>
    <alternativeName>
        <fullName evidence="9">(3R)-hydroxymyristoyl-[acyl-carrier-protein] dehydratase</fullName>
        <shortName evidence="9">(3R)-hydroxymyristoyl-ACP dehydrase</shortName>
    </alternativeName>
    <alternativeName>
        <fullName evidence="9">Beta-hydroxyacyl-ACP dehydratase</fullName>
    </alternativeName>
</protein>
<comment type="catalytic activity">
    <reaction evidence="9">
        <text>a (3R)-hydroxyacyl-[ACP] = a (2E)-enoyl-[ACP] + H2O</text>
        <dbReference type="Rhea" id="RHEA:13097"/>
        <dbReference type="Rhea" id="RHEA-COMP:9925"/>
        <dbReference type="Rhea" id="RHEA-COMP:9945"/>
        <dbReference type="ChEBI" id="CHEBI:15377"/>
        <dbReference type="ChEBI" id="CHEBI:78784"/>
        <dbReference type="ChEBI" id="CHEBI:78827"/>
        <dbReference type="EC" id="4.2.1.59"/>
    </reaction>
</comment>
<dbReference type="Pfam" id="PF07977">
    <property type="entry name" value="FabA"/>
    <property type="match status" value="1"/>
</dbReference>
<dbReference type="InterPro" id="IPR010084">
    <property type="entry name" value="FabZ"/>
</dbReference>
<keyword evidence="6 9" id="KW-0443">Lipid metabolism</keyword>
<accession>A0ABP9ANG7</accession>
<dbReference type="InterPro" id="IPR029069">
    <property type="entry name" value="HotDog_dom_sf"/>
</dbReference>
<comment type="caution">
    <text evidence="10">The sequence shown here is derived from an EMBL/GenBank/DDBJ whole genome shotgun (WGS) entry which is preliminary data.</text>
</comment>
<gene>
    <name evidence="9 10" type="primary">fabZ</name>
    <name evidence="10" type="ORF">GCM10023307_05420</name>
</gene>
<dbReference type="Proteomes" id="UP001499959">
    <property type="component" value="Unassembled WGS sequence"/>
</dbReference>
<feature type="active site" evidence="9">
    <location>
        <position position="60"/>
    </location>
</feature>
<sequence length="160" mass="17676">MSSTDTCIVPALPLGIAEIQALLPHRYPFLLIDRVVEFEPETRVLAYKNLTINEPFFQGHFPGHPVMPGVLVVEALAQAGGVLDQMTKLSKGIGLNPEKLFYLVKIENARFSKLVLPGDRLELEVSLKRRLRNMALYAGVACIDGREAARAEFLCAESKA</sequence>
<evidence type="ECO:0000256" key="6">
    <source>
        <dbReference type="ARBA" id="ARBA00023098"/>
    </source>
</evidence>
<keyword evidence="11" id="KW-1185">Reference proteome</keyword>
<evidence type="ECO:0000256" key="9">
    <source>
        <dbReference type="HAMAP-Rule" id="MF_00406"/>
    </source>
</evidence>
<organism evidence="10 11">
    <name type="scientific">Lysobacter hankyongensis</name>
    <dbReference type="NCBI Taxonomy" id="1176535"/>
    <lineage>
        <taxon>Bacteria</taxon>
        <taxon>Pseudomonadati</taxon>
        <taxon>Pseudomonadota</taxon>
        <taxon>Gammaproteobacteria</taxon>
        <taxon>Lysobacterales</taxon>
        <taxon>Lysobacteraceae</taxon>
        <taxon>Lysobacter</taxon>
    </lineage>
</organism>
<dbReference type="SUPFAM" id="SSF54637">
    <property type="entry name" value="Thioesterase/thiol ester dehydrase-isomerase"/>
    <property type="match status" value="1"/>
</dbReference>
<dbReference type="NCBIfam" id="NF000582">
    <property type="entry name" value="PRK00006.1"/>
    <property type="match status" value="1"/>
</dbReference>
<evidence type="ECO:0000256" key="2">
    <source>
        <dbReference type="ARBA" id="ARBA00009174"/>
    </source>
</evidence>
<dbReference type="HAMAP" id="MF_00406">
    <property type="entry name" value="FabZ"/>
    <property type="match status" value="1"/>
</dbReference>
<proteinExistence type="inferred from homology"/>
<keyword evidence="5 9" id="KW-0441">Lipid A biosynthesis</keyword>
<reference evidence="11" key="1">
    <citation type="journal article" date="2019" name="Int. J. Syst. Evol. Microbiol.">
        <title>The Global Catalogue of Microorganisms (GCM) 10K type strain sequencing project: providing services to taxonomists for standard genome sequencing and annotation.</title>
        <authorList>
            <consortium name="The Broad Institute Genomics Platform"/>
            <consortium name="The Broad Institute Genome Sequencing Center for Infectious Disease"/>
            <person name="Wu L."/>
            <person name="Ma J."/>
        </authorList>
    </citation>
    <scope>NUCLEOTIDE SEQUENCE [LARGE SCALE GENOMIC DNA]</scope>
    <source>
        <strain evidence="11">JCM 18204</strain>
    </source>
</reference>
<evidence type="ECO:0000313" key="10">
    <source>
        <dbReference type="EMBL" id="GAA4783658.1"/>
    </source>
</evidence>
<dbReference type="CDD" id="cd01288">
    <property type="entry name" value="FabZ"/>
    <property type="match status" value="1"/>
</dbReference>
<comment type="subcellular location">
    <subcellularLocation>
        <location evidence="1 9">Cytoplasm</location>
    </subcellularLocation>
</comment>
<evidence type="ECO:0000256" key="1">
    <source>
        <dbReference type="ARBA" id="ARBA00004496"/>
    </source>
</evidence>
<keyword evidence="4 9" id="KW-0444">Lipid biosynthesis</keyword>
<dbReference type="EMBL" id="BAABJE010000001">
    <property type="protein sequence ID" value="GAA4783658.1"/>
    <property type="molecule type" value="Genomic_DNA"/>
</dbReference>
<evidence type="ECO:0000256" key="7">
    <source>
        <dbReference type="ARBA" id="ARBA00023239"/>
    </source>
</evidence>
<dbReference type="EC" id="4.2.1.59" evidence="9"/>
<keyword evidence="3 9" id="KW-0963">Cytoplasm</keyword>
<dbReference type="NCBIfam" id="TIGR01750">
    <property type="entry name" value="fabZ"/>
    <property type="match status" value="1"/>
</dbReference>
<evidence type="ECO:0000256" key="3">
    <source>
        <dbReference type="ARBA" id="ARBA00022490"/>
    </source>
</evidence>
<comment type="similarity">
    <text evidence="2 9">Belongs to the thioester dehydratase family. FabZ subfamily.</text>
</comment>
<dbReference type="Gene3D" id="3.10.129.10">
    <property type="entry name" value="Hotdog Thioesterase"/>
    <property type="match status" value="1"/>
</dbReference>
<evidence type="ECO:0000313" key="11">
    <source>
        <dbReference type="Proteomes" id="UP001499959"/>
    </source>
</evidence>
<evidence type="ECO:0000256" key="8">
    <source>
        <dbReference type="ARBA" id="ARBA00025049"/>
    </source>
</evidence>
<evidence type="ECO:0000256" key="5">
    <source>
        <dbReference type="ARBA" id="ARBA00022556"/>
    </source>
</evidence>
<name>A0ABP9ANG7_9GAMM</name>
<comment type="function">
    <text evidence="8 9">Involved in unsaturated fatty acids biosynthesis. Catalyzes the dehydration of short chain beta-hydroxyacyl-ACPs and long chain saturated and unsaturated beta-hydroxyacyl-ACPs.</text>
</comment>
<evidence type="ECO:0000256" key="4">
    <source>
        <dbReference type="ARBA" id="ARBA00022516"/>
    </source>
</evidence>
<dbReference type="RefSeq" id="WP_345301720.1">
    <property type="nucleotide sequence ID" value="NZ_BAABJE010000001.1"/>
</dbReference>
<dbReference type="PANTHER" id="PTHR30272:SF1">
    <property type="entry name" value="3-HYDROXYACYL-[ACYL-CARRIER-PROTEIN] DEHYDRATASE"/>
    <property type="match status" value="1"/>
</dbReference>